<proteinExistence type="inferred from homology"/>
<evidence type="ECO:0000256" key="1">
    <source>
        <dbReference type="ARBA" id="ARBA00023015"/>
    </source>
</evidence>
<keyword evidence="7" id="KW-1185">Reference proteome</keyword>
<comment type="similarity">
    <text evidence="4">Belongs to the GbsR family.</text>
</comment>
<dbReference type="InterPro" id="IPR036388">
    <property type="entry name" value="WH-like_DNA-bd_sf"/>
</dbReference>
<evidence type="ECO:0000313" key="6">
    <source>
        <dbReference type="EMBL" id="MCW1885199.1"/>
    </source>
</evidence>
<dbReference type="PIRSF" id="PIRSF006707">
    <property type="entry name" value="MJ1563"/>
    <property type="match status" value="1"/>
</dbReference>
<dbReference type="EMBL" id="JAPDDS010000005">
    <property type="protein sequence ID" value="MCW1885199.1"/>
    <property type="molecule type" value="Genomic_DNA"/>
</dbReference>
<keyword evidence="2 4" id="KW-0238">DNA-binding</keyword>
<dbReference type="RefSeq" id="WP_264501156.1">
    <property type="nucleotide sequence ID" value="NZ_JAPDDS010000005.1"/>
</dbReference>
<protein>
    <recommendedName>
        <fullName evidence="4">HTH-type transcriptional regulator</fullName>
    </recommendedName>
</protein>
<reference evidence="6 7" key="1">
    <citation type="submission" date="2022-10" db="EMBL/GenBank/DDBJ databases">
        <title>Luteolibacter flavescens strain MCCC 1K03193, whole genome shotgun sequencing project.</title>
        <authorList>
            <person name="Zhao G."/>
            <person name="Shen L."/>
        </authorList>
    </citation>
    <scope>NUCLEOTIDE SEQUENCE [LARGE SCALE GENOMIC DNA]</scope>
    <source>
        <strain evidence="6 7">MCCC 1K03193</strain>
    </source>
</reference>
<dbReference type="InterPro" id="IPR052362">
    <property type="entry name" value="HTH-GbsR_regulator"/>
</dbReference>
<accession>A0ABT3FPR5</accession>
<dbReference type="SUPFAM" id="SSF46785">
    <property type="entry name" value="Winged helix' DNA-binding domain"/>
    <property type="match status" value="1"/>
</dbReference>
<organism evidence="6 7">
    <name type="scientific">Luteolibacter flavescens</name>
    <dbReference type="NCBI Taxonomy" id="1859460"/>
    <lineage>
        <taxon>Bacteria</taxon>
        <taxon>Pseudomonadati</taxon>
        <taxon>Verrucomicrobiota</taxon>
        <taxon>Verrucomicrobiia</taxon>
        <taxon>Verrucomicrobiales</taxon>
        <taxon>Verrucomicrobiaceae</taxon>
        <taxon>Luteolibacter</taxon>
    </lineage>
</organism>
<dbReference type="InterPro" id="IPR000835">
    <property type="entry name" value="HTH_MarR-typ"/>
</dbReference>
<dbReference type="InterPro" id="IPR036390">
    <property type="entry name" value="WH_DNA-bd_sf"/>
</dbReference>
<dbReference type="PANTHER" id="PTHR38465:SF1">
    <property type="entry name" value="HTH-TYPE TRANSCRIPTIONAL REGULATOR MJ1563-RELATED"/>
    <property type="match status" value="1"/>
</dbReference>
<dbReference type="Pfam" id="PF12802">
    <property type="entry name" value="MarR_2"/>
    <property type="match status" value="1"/>
</dbReference>
<dbReference type="InterPro" id="IPR026282">
    <property type="entry name" value="MJ1563"/>
</dbReference>
<dbReference type="Gene3D" id="1.10.10.10">
    <property type="entry name" value="Winged helix-like DNA-binding domain superfamily/Winged helix DNA-binding domain"/>
    <property type="match status" value="1"/>
</dbReference>
<comment type="caution">
    <text evidence="6">The sequence shown here is derived from an EMBL/GenBank/DDBJ whole genome shotgun (WGS) entry which is preliminary data.</text>
</comment>
<gene>
    <name evidence="6" type="ORF">OKA04_10710</name>
</gene>
<evidence type="ECO:0000259" key="5">
    <source>
        <dbReference type="Pfam" id="PF12802"/>
    </source>
</evidence>
<name>A0ABT3FPR5_9BACT</name>
<sequence>MPPVREEEDIREFPSLGPLEAQVIQVFVDGGKVLGLPRSIGEIYGLLFISPEPLSLDDLVERLGISKGSASQGLRALKTLGAVREIQLEGSRRCHYQADTELKRLVGGFIREQVSPHLESGQTKVARLNEIAGNETDPEMRVFFQSRVQQLEYWVGRARIVLPLLQKVLGE</sequence>
<evidence type="ECO:0000256" key="2">
    <source>
        <dbReference type="ARBA" id="ARBA00023125"/>
    </source>
</evidence>
<evidence type="ECO:0000256" key="3">
    <source>
        <dbReference type="ARBA" id="ARBA00023163"/>
    </source>
</evidence>
<dbReference type="Proteomes" id="UP001207930">
    <property type="component" value="Unassembled WGS sequence"/>
</dbReference>
<keyword evidence="3 4" id="KW-0804">Transcription</keyword>
<keyword evidence="1 4" id="KW-0805">Transcription regulation</keyword>
<feature type="domain" description="HTH marR-type" evidence="5">
    <location>
        <begin position="35"/>
        <end position="93"/>
    </location>
</feature>
<evidence type="ECO:0000313" key="7">
    <source>
        <dbReference type="Proteomes" id="UP001207930"/>
    </source>
</evidence>
<dbReference type="PANTHER" id="PTHR38465">
    <property type="entry name" value="HTH-TYPE TRANSCRIPTIONAL REGULATOR MJ1563-RELATED"/>
    <property type="match status" value="1"/>
</dbReference>
<evidence type="ECO:0000256" key="4">
    <source>
        <dbReference type="PIRNR" id="PIRNR006707"/>
    </source>
</evidence>